<organism evidence="2 3">
    <name type="scientific">Populus alba x Populus x berolinensis</name>
    <dbReference type="NCBI Taxonomy" id="444605"/>
    <lineage>
        <taxon>Eukaryota</taxon>
        <taxon>Viridiplantae</taxon>
        <taxon>Streptophyta</taxon>
        <taxon>Embryophyta</taxon>
        <taxon>Tracheophyta</taxon>
        <taxon>Spermatophyta</taxon>
        <taxon>Magnoliopsida</taxon>
        <taxon>eudicotyledons</taxon>
        <taxon>Gunneridae</taxon>
        <taxon>Pentapetalae</taxon>
        <taxon>rosids</taxon>
        <taxon>fabids</taxon>
        <taxon>Malpighiales</taxon>
        <taxon>Salicaceae</taxon>
        <taxon>Saliceae</taxon>
        <taxon>Populus</taxon>
    </lineage>
</organism>
<name>A0AAD6MF96_9ROSI</name>
<accession>A0AAD6MF96</accession>
<proteinExistence type="predicted"/>
<reference evidence="2" key="1">
    <citation type="journal article" date="2023" name="Mol. Ecol. Resour.">
        <title>Chromosome-level genome assembly of a triploid poplar Populus alba 'Berolinensis'.</title>
        <authorList>
            <person name="Chen S."/>
            <person name="Yu Y."/>
            <person name="Wang X."/>
            <person name="Wang S."/>
            <person name="Zhang T."/>
            <person name="Zhou Y."/>
            <person name="He R."/>
            <person name="Meng N."/>
            <person name="Wang Y."/>
            <person name="Liu W."/>
            <person name="Liu Z."/>
            <person name="Liu J."/>
            <person name="Guo Q."/>
            <person name="Huang H."/>
            <person name="Sederoff R.R."/>
            <person name="Wang G."/>
            <person name="Qu G."/>
            <person name="Chen S."/>
        </authorList>
    </citation>
    <scope>NUCLEOTIDE SEQUENCE</scope>
    <source>
        <strain evidence="2">SC-2020</strain>
    </source>
</reference>
<dbReference type="EMBL" id="JAQIZT010000009">
    <property type="protein sequence ID" value="KAJ6984446.1"/>
    <property type="molecule type" value="Genomic_DNA"/>
</dbReference>
<evidence type="ECO:0000256" key="1">
    <source>
        <dbReference type="SAM" id="MobiDB-lite"/>
    </source>
</evidence>
<sequence>MEPTYFPNNSQAPSLEDLSGSSKLLKESLYDVLGEEQPPSSDHRPPCLAQIK</sequence>
<feature type="compositionally biased region" description="Polar residues" evidence="1">
    <location>
        <begin position="1"/>
        <end position="13"/>
    </location>
</feature>
<feature type="region of interest" description="Disordered" evidence="1">
    <location>
        <begin position="1"/>
        <end position="20"/>
    </location>
</feature>
<dbReference type="AlphaFoldDB" id="A0AAD6MF96"/>
<gene>
    <name evidence="2" type="ORF">NC653_022651</name>
</gene>
<evidence type="ECO:0000313" key="3">
    <source>
        <dbReference type="Proteomes" id="UP001164929"/>
    </source>
</evidence>
<feature type="region of interest" description="Disordered" evidence="1">
    <location>
        <begin position="33"/>
        <end position="52"/>
    </location>
</feature>
<evidence type="ECO:0000313" key="2">
    <source>
        <dbReference type="EMBL" id="KAJ6984446.1"/>
    </source>
</evidence>
<dbReference type="Proteomes" id="UP001164929">
    <property type="component" value="Chromosome 9"/>
</dbReference>
<comment type="caution">
    <text evidence="2">The sequence shown here is derived from an EMBL/GenBank/DDBJ whole genome shotgun (WGS) entry which is preliminary data.</text>
</comment>
<keyword evidence="3" id="KW-1185">Reference proteome</keyword>
<protein>
    <submittedName>
        <fullName evidence="2">Uncharacterized protein</fullName>
    </submittedName>
</protein>